<keyword evidence="2" id="KW-1185">Reference proteome</keyword>
<reference evidence="1" key="1">
    <citation type="submission" date="2019-11" db="EMBL/GenBank/DDBJ databases">
        <title>Nori genome reveals adaptations in red seaweeds to the harsh intertidal environment.</title>
        <authorList>
            <person name="Wang D."/>
            <person name="Mao Y."/>
        </authorList>
    </citation>
    <scope>NUCLEOTIDE SEQUENCE</scope>
    <source>
        <tissue evidence="1">Gametophyte</tissue>
    </source>
</reference>
<comment type="caution">
    <text evidence="1">The sequence shown here is derived from an EMBL/GenBank/DDBJ whole genome shotgun (WGS) entry which is preliminary data.</text>
</comment>
<protein>
    <submittedName>
        <fullName evidence="1">Uncharacterized protein</fullName>
    </submittedName>
</protein>
<name>A0ACC3CDZ7_PYRYE</name>
<dbReference type="EMBL" id="CM020620">
    <property type="protein sequence ID" value="KAK1868440.1"/>
    <property type="molecule type" value="Genomic_DNA"/>
</dbReference>
<evidence type="ECO:0000313" key="2">
    <source>
        <dbReference type="Proteomes" id="UP000798662"/>
    </source>
</evidence>
<accession>A0ACC3CDZ7</accession>
<gene>
    <name evidence="1" type="ORF">I4F81_010927</name>
</gene>
<sequence>MRPPLAAGFRRQWPLAGWLLRAVGRLEVMTQRGACVLARDPFPHCSPSHHRWRCRRHHYRGSSGGLRCWSGAGGSGSRRRRWVNGDGRRKASHSGEPGCWRRLGGPPFLLWAGGRLQP</sequence>
<organism evidence="1 2">
    <name type="scientific">Pyropia yezoensis</name>
    <name type="common">Susabi-nori</name>
    <name type="synonym">Porphyra yezoensis</name>
    <dbReference type="NCBI Taxonomy" id="2788"/>
    <lineage>
        <taxon>Eukaryota</taxon>
        <taxon>Rhodophyta</taxon>
        <taxon>Bangiophyceae</taxon>
        <taxon>Bangiales</taxon>
        <taxon>Bangiaceae</taxon>
        <taxon>Pyropia</taxon>
    </lineage>
</organism>
<proteinExistence type="predicted"/>
<evidence type="ECO:0000313" key="1">
    <source>
        <dbReference type="EMBL" id="KAK1868440.1"/>
    </source>
</evidence>
<dbReference type="Proteomes" id="UP000798662">
    <property type="component" value="Chromosome 3"/>
</dbReference>